<evidence type="ECO:0000313" key="2">
    <source>
        <dbReference type="Proteomes" id="UP001157440"/>
    </source>
</evidence>
<comment type="caution">
    <text evidence="1">The sequence shown here is derived from an EMBL/GenBank/DDBJ whole genome shotgun (WGS) entry which is preliminary data.</text>
</comment>
<proteinExistence type="predicted"/>
<name>A0AA37TID9_9HYPH</name>
<dbReference type="Proteomes" id="UP001157440">
    <property type="component" value="Unassembled WGS sequence"/>
</dbReference>
<protein>
    <submittedName>
        <fullName evidence="1">Uncharacterized protein</fullName>
    </submittedName>
</protein>
<accession>A0AA37TID9</accession>
<keyword evidence="2" id="KW-1185">Reference proteome</keyword>
<reference evidence="2" key="1">
    <citation type="journal article" date="2019" name="Int. J. Syst. Evol. Microbiol.">
        <title>The Global Catalogue of Microorganisms (GCM) 10K type strain sequencing project: providing services to taxonomists for standard genome sequencing and annotation.</title>
        <authorList>
            <consortium name="The Broad Institute Genomics Platform"/>
            <consortium name="The Broad Institute Genome Sequencing Center for Infectious Disease"/>
            <person name="Wu L."/>
            <person name="Ma J."/>
        </authorList>
    </citation>
    <scope>NUCLEOTIDE SEQUENCE [LARGE SCALE GENOMIC DNA]</scope>
    <source>
        <strain evidence="2">NBRC 103632</strain>
    </source>
</reference>
<dbReference type="EMBL" id="BSPL01000038">
    <property type="protein sequence ID" value="GLS74406.1"/>
    <property type="molecule type" value="Genomic_DNA"/>
</dbReference>
<evidence type="ECO:0000313" key="1">
    <source>
        <dbReference type="EMBL" id="GLS74406.1"/>
    </source>
</evidence>
<organism evidence="1 2">
    <name type="scientific">Methylobacterium tardum</name>
    <dbReference type="NCBI Taxonomy" id="374432"/>
    <lineage>
        <taxon>Bacteria</taxon>
        <taxon>Pseudomonadati</taxon>
        <taxon>Pseudomonadota</taxon>
        <taxon>Alphaproteobacteria</taxon>
        <taxon>Hyphomicrobiales</taxon>
        <taxon>Methylobacteriaceae</taxon>
        <taxon>Methylobacterium</taxon>
    </lineage>
</organism>
<gene>
    <name evidence="1" type="ORF">GCM10007890_64240</name>
</gene>
<sequence>MSVHGVSLMATIAILIGTQAGARLLAAASEREAALSAEAFLRRLPVRTLPAPLWVQCDDPAVSGRLTAYLNGLQDEQVRERDARV</sequence>
<dbReference type="AlphaFoldDB" id="A0AA37TID9"/>